<dbReference type="STRING" id="6186.A0A183K0G2"/>
<organism evidence="3">
    <name type="scientific">Schistosoma curassoni</name>
    <dbReference type="NCBI Taxonomy" id="6186"/>
    <lineage>
        <taxon>Eukaryota</taxon>
        <taxon>Metazoa</taxon>
        <taxon>Spiralia</taxon>
        <taxon>Lophotrochozoa</taxon>
        <taxon>Platyhelminthes</taxon>
        <taxon>Trematoda</taxon>
        <taxon>Digenea</taxon>
        <taxon>Strigeidida</taxon>
        <taxon>Schistosomatoidea</taxon>
        <taxon>Schistosomatidae</taxon>
        <taxon>Schistosoma</taxon>
    </lineage>
</organism>
<sequence>MTYTSHRETQETLQILNDLDLDTERRTDEELYSKFGWDDAYQSGKLTLWQRYAVLALSIHAFISASDVPYSSMMLPRYVKIFTSSKACPSSAI</sequence>
<evidence type="ECO:0000313" key="3">
    <source>
        <dbReference type="WBParaSite" id="SCUD_0000847301-mRNA-1"/>
    </source>
</evidence>
<evidence type="ECO:0000313" key="2">
    <source>
        <dbReference type="Proteomes" id="UP000279833"/>
    </source>
</evidence>
<reference evidence="1 2" key="2">
    <citation type="submission" date="2018-11" db="EMBL/GenBank/DDBJ databases">
        <authorList>
            <consortium name="Pathogen Informatics"/>
        </authorList>
    </citation>
    <scope>NUCLEOTIDE SEQUENCE [LARGE SCALE GENOMIC DNA]</scope>
    <source>
        <strain evidence="1">Dakar</strain>
        <strain evidence="2">Dakar, Senegal</strain>
    </source>
</reference>
<reference evidence="3" key="1">
    <citation type="submission" date="2016-06" db="UniProtKB">
        <authorList>
            <consortium name="WormBaseParasite"/>
        </authorList>
    </citation>
    <scope>IDENTIFICATION</scope>
</reference>
<dbReference type="Proteomes" id="UP000279833">
    <property type="component" value="Unassembled WGS sequence"/>
</dbReference>
<dbReference type="EMBL" id="UZAK01032760">
    <property type="protein sequence ID" value="VDP30900.1"/>
    <property type="molecule type" value="Genomic_DNA"/>
</dbReference>
<proteinExistence type="predicted"/>
<dbReference type="AlphaFoldDB" id="A0A183K0G2"/>
<accession>A0A183K0G2</accession>
<dbReference type="WBParaSite" id="SCUD_0000847301-mRNA-1">
    <property type="protein sequence ID" value="SCUD_0000847301-mRNA-1"/>
    <property type="gene ID" value="SCUD_0000847301"/>
</dbReference>
<name>A0A183K0G2_9TREM</name>
<gene>
    <name evidence="1" type="ORF">SCUD_LOCUS8473</name>
</gene>
<evidence type="ECO:0000313" key="1">
    <source>
        <dbReference type="EMBL" id="VDP30900.1"/>
    </source>
</evidence>
<keyword evidence="2" id="KW-1185">Reference proteome</keyword>
<protein>
    <submittedName>
        <fullName evidence="3">Carn_acyltransf domain-containing protein</fullName>
    </submittedName>
</protein>